<protein>
    <submittedName>
        <fullName evidence="1">Uncharacterized protein</fullName>
    </submittedName>
</protein>
<name>A0A0F8ZC67_9ZZZZ</name>
<gene>
    <name evidence="1" type="ORF">LCGC14_2987830</name>
</gene>
<accession>A0A0F8ZC67</accession>
<proteinExistence type="predicted"/>
<dbReference type="EMBL" id="LAZR01061190">
    <property type="protein sequence ID" value="KKK64079.1"/>
    <property type="molecule type" value="Genomic_DNA"/>
</dbReference>
<evidence type="ECO:0000313" key="1">
    <source>
        <dbReference type="EMBL" id="KKK64079.1"/>
    </source>
</evidence>
<sequence>MDYNELTKKKEEEEGDLIKRMDEDKDLLYLKKYIMRDATQKGNAIPDIVNVTLNRPALFAANVESALGKTTEQIVVESEVRDFDTAYIEDFVRVGFAAANERLIKQAKPQLNPFLDEQFCIRGRGAMRVLFRMEDGVLIPDIANWDTRYFRYEVGESGLDWASYKTKRSRAAIEAEYGIVISNTKGEVLDVWDTEHNEVWVEGFKILEQEHLYGFTPVVIRVVTLGSMLADEDS</sequence>
<comment type="caution">
    <text evidence="1">The sequence shown here is derived from an EMBL/GenBank/DDBJ whole genome shotgun (WGS) entry which is preliminary data.</text>
</comment>
<reference evidence="1" key="1">
    <citation type="journal article" date="2015" name="Nature">
        <title>Complex archaea that bridge the gap between prokaryotes and eukaryotes.</title>
        <authorList>
            <person name="Spang A."/>
            <person name="Saw J.H."/>
            <person name="Jorgensen S.L."/>
            <person name="Zaremba-Niedzwiedzka K."/>
            <person name="Martijn J."/>
            <person name="Lind A.E."/>
            <person name="van Eijk R."/>
            <person name="Schleper C."/>
            <person name="Guy L."/>
            <person name="Ettema T.J."/>
        </authorList>
    </citation>
    <scope>NUCLEOTIDE SEQUENCE</scope>
</reference>
<dbReference type="AlphaFoldDB" id="A0A0F8ZC67"/>
<organism evidence="1">
    <name type="scientific">marine sediment metagenome</name>
    <dbReference type="NCBI Taxonomy" id="412755"/>
    <lineage>
        <taxon>unclassified sequences</taxon>
        <taxon>metagenomes</taxon>
        <taxon>ecological metagenomes</taxon>
    </lineage>
</organism>
<feature type="non-terminal residue" evidence="1">
    <location>
        <position position="234"/>
    </location>
</feature>